<dbReference type="GO" id="GO:0140359">
    <property type="term" value="F:ABC-type transporter activity"/>
    <property type="evidence" value="ECO:0007669"/>
    <property type="project" value="InterPro"/>
</dbReference>
<dbReference type="AlphaFoldDB" id="A0A2K3KNY4"/>
<keyword evidence="5 6" id="KW-0472">Membrane</keyword>
<reference evidence="8 9" key="1">
    <citation type="journal article" date="2014" name="Am. J. Bot.">
        <title>Genome assembly and annotation for red clover (Trifolium pratense; Fabaceae).</title>
        <authorList>
            <person name="Istvanek J."/>
            <person name="Jaros M."/>
            <person name="Krenek A."/>
            <person name="Repkova J."/>
        </authorList>
    </citation>
    <scope>NUCLEOTIDE SEQUENCE [LARGE SCALE GENOMIC DNA]</scope>
    <source>
        <strain evidence="9">cv. Tatra</strain>
        <tissue evidence="8">Young leaves</tissue>
    </source>
</reference>
<dbReference type="ExpressionAtlas" id="A0A2K3KNY4">
    <property type="expression patterns" value="baseline"/>
</dbReference>
<keyword evidence="4 6" id="KW-1133">Transmembrane helix</keyword>
<proteinExistence type="predicted"/>
<dbReference type="GO" id="GO:0005886">
    <property type="term" value="C:plasma membrane"/>
    <property type="evidence" value="ECO:0007669"/>
    <property type="project" value="UniProtKB-ARBA"/>
</dbReference>
<dbReference type="PANTHER" id="PTHR19241">
    <property type="entry name" value="ATP-BINDING CASSETTE TRANSPORTER"/>
    <property type="match status" value="1"/>
</dbReference>
<evidence type="ECO:0000256" key="3">
    <source>
        <dbReference type="ARBA" id="ARBA00022692"/>
    </source>
</evidence>
<evidence type="ECO:0000256" key="1">
    <source>
        <dbReference type="ARBA" id="ARBA00004141"/>
    </source>
</evidence>
<feature type="transmembrane region" description="Helical" evidence="6">
    <location>
        <begin position="117"/>
        <end position="141"/>
    </location>
</feature>
<evidence type="ECO:0000256" key="2">
    <source>
        <dbReference type="ARBA" id="ARBA00022448"/>
    </source>
</evidence>
<dbReference type="Pfam" id="PF01061">
    <property type="entry name" value="ABC2_membrane"/>
    <property type="match status" value="2"/>
</dbReference>
<sequence>MGSMYAAVLLIGIKNSTSVQPVVSVERTVFYRERAAGVYSAFPYAFGQASIPYFKTCIWSGKYSLFCFIVTISSCVSNSSYLALQVVIELPYVFVQTVVYCFIVYAMIGFEWNVAKVLWCLFFMYFTFLYFTFYGMMSVAMTPNSHISTIVSSAFYAVWNLFSGFIIPRP</sequence>
<protein>
    <submittedName>
        <fullName evidence="8">Pleiotropic drug resistance protein</fullName>
    </submittedName>
</protein>
<gene>
    <name evidence="8" type="ORF">L195_g055898</name>
</gene>
<feature type="non-terminal residue" evidence="8">
    <location>
        <position position="170"/>
    </location>
</feature>
<accession>A0A2K3KNY4</accession>
<dbReference type="Proteomes" id="UP000236291">
    <property type="component" value="Unassembled WGS sequence"/>
</dbReference>
<evidence type="ECO:0000313" key="8">
    <source>
        <dbReference type="EMBL" id="PNX67943.1"/>
    </source>
</evidence>
<feature type="transmembrane region" description="Helical" evidence="6">
    <location>
        <begin position="90"/>
        <end position="110"/>
    </location>
</feature>
<name>A0A2K3KNY4_TRIPR</name>
<organism evidence="8 9">
    <name type="scientific">Trifolium pratense</name>
    <name type="common">Red clover</name>
    <dbReference type="NCBI Taxonomy" id="57577"/>
    <lineage>
        <taxon>Eukaryota</taxon>
        <taxon>Viridiplantae</taxon>
        <taxon>Streptophyta</taxon>
        <taxon>Embryophyta</taxon>
        <taxon>Tracheophyta</taxon>
        <taxon>Spermatophyta</taxon>
        <taxon>Magnoliopsida</taxon>
        <taxon>eudicotyledons</taxon>
        <taxon>Gunneridae</taxon>
        <taxon>Pentapetalae</taxon>
        <taxon>rosids</taxon>
        <taxon>fabids</taxon>
        <taxon>Fabales</taxon>
        <taxon>Fabaceae</taxon>
        <taxon>Papilionoideae</taxon>
        <taxon>50 kb inversion clade</taxon>
        <taxon>NPAAA clade</taxon>
        <taxon>Hologalegina</taxon>
        <taxon>IRL clade</taxon>
        <taxon>Trifolieae</taxon>
        <taxon>Trifolium</taxon>
    </lineage>
</organism>
<evidence type="ECO:0000259" key="7">
    <source>
        <dbReference type="Pfam" id="PF01061"/>
    </source>
</evidence>
<dbReference type="STRING" id="57577.A0A2K3KNY4"/>
<feature type="domain" description="ABC-2 type transporter transmembrane" evidence="7">
    <location>
        <begin position="76"/>
        <end position="169"/>
    </location>
</feature>
<reference evidence="8 9" key="2">
    <citation type="journal article" date="2017" name="Front. Plant Sci.">
        <title>Gene Classification and Mining of Molecular Markers Useful in Red Clover (Trifolium pratense) Breeding.</title>
        <authorList>
            <person name="Istvanek J."/>
            <person name="Dluhosova J."/>
            <person name="Dluhos P."/>
            <person name="Patkova L."/>
            <person name="Nedelnik J."/>
            <person name="Repkova J."/>
        </authorList>
    </citation>
    <scope>NUCLEOTIDE SEQUENCE [LARGE SCALE GENOMIC DNA]</scope>
    <source>
        <strain evidence="9">cv. Tatra</strain>
        <tissue evidence="8">Young leaves</tissue>
    </source>
</reference>
<keyword evidence="3 6" id="KW-0812">Transmembrane</keyword>
<evidence type="ECO:0000256" key="4">
    <source>
        <dbReference type="ARBA" id="ARBA00022989"/>
    </source>
</evidence>
<feature type="transmembrane region" description="Helical" evidence="6">
    <location>
        <begin position="63"/>
        <end position="84"/>
    </location>
</feature>
<evidence type="ECO:0000256" key="6">
    <source>
        <dbReference type="SAM" id="Phobius"/>
    </source>
</evidence>
<dbReference type="EMBL" id="ASHM01103654">
    <property type="protein sequence ID" value="PNX67943.1"/>
    <property type="molecule type" value="Genomic_DNA"/>
</dbReference>
<evidence type="ECO:0000256" key="5">
    <source>
        <dbReference type="ARBA" id="ARBA00023136"/>
    </source>
</evidence>
<evidence type="ECO:0000313" key="9">
    <source>
        <dbReference type="Proteomes" id="UP000236291"/>
    </source>
</evidence>
<keyword evidence="2" id="KW-0813">Transport</keyword>
<comment type="subcellular location">
    <subcellularLocation>
        <location evidence="1">Membrane</location>
        <topology evidence="1">Multi-pass membrane protein</topology>
    </subcellularLocation>
</comment>
<feature type="transmembrane region" description="Helical" evidence="6">
    <location>
        <begin position="147"/>
        <end position="167"/>
    </location>
</feature>
<feature type="domain" description="ABC-2 type transporter transmembrane" evidence="7">
    <location>
        <begin position="1"/>
        <end position="54"/>
    </location>
</feature>
<dbReference type="InterPro" id="IPR013525">
    <property type="entry name" value="ABC2_TM"/>
</dbReference>
<comment type="caution">
    <text evidence="8">The sequence shown here is derived from an EMBL/GenBank/DDBJ whole genome shotgun (WGS) entry which is preliminary data.</text>
</comment>